<keyword evidence="3" id="KW-1185">Reference proteome</keyword>
<feature type="domain" description="MACPF" evidence="1">
    <location>
        <begin position="104"/>
        <end position="182"/>
    </location>
</feature>
<gene>
    <name evidence="2" type="ORF">A2U01_0005115</name>
</gene>
<dbReference type="Proteomes" id="UP000265520">
    <property type="component" value="Unassembled WGS sequence"/>
</dbReference>
<reference evidence="2 3" key="1">
    <citation type="journal article" date="2018" name="Front. Plant Sci.">
        <title>Red Clover (Trifolium pratense) and Zigzag Clover (T. medium) - A Picture of Genomic Similarities and Differences.</title>
        <authorList>
            <person name="Dluhosova J."/>
            <person name="Istvanek J."/>
            <person name="Nedelnik J."/>
            <person name="Repkova J."/>
        </authorList>
    </citation>
    <scope>NUCLEOTIDE SEQUENCE [LARGE SCALE GENOMIC DNA]</scope>
    <source>
        <strain evidence="3">cv. 10/8</strain>
        <tissue evidence="2">Leaf</tissue>
    </source>
</reference>
<dbReference type="InterPro" id="IPR020864">
    <property type="entry name" value="MACPF"/>
</dbReference>
<comment type="caution">
    <text evidence="2">The sequence shown here is derived from an EMBL/GenBank/DDBJ whole genome shotgun (WGS) entry which is preliminary data.</text>
</comment>
<evidence type="ECO:0000313" key="3">
    <source>
        <dbReference type="Proteomes" id="UP000265520"/>
    </source>
</evidence>
<dbReference type="PANTHER" id="PTHR33199:SF14">
    <property type="entry name" value="MAC_PERFORIN DOMAIN PROTEIN"/>
    <property type="match status" value="1"/>
</dbReference>
<feature type="non-terminal residue" evidence="2">
    <location>
        <position position="211"/>
    </location>
</feature>
<name>A0A392MDC9_9FABA</name>
<dbReference type="EMBL" id="LXQA010006572">
    <property type="protein sequence ID" value="MCH84284.1"/>
    <property type="molecule type" value="Genomic_DNA"/>
</dbReference>
<dbReference type="GO" id="GO:0009626">
    <property type="term" value="P:plant-type hypersensitive response"/>
    <property type="evidence" value="ECO:0007669"/>
    <property type="project" value="TreeGrafter"/>
</dbReference>
<dbReference type="PANTHER" id="PTHR33199">
    <property type="entry name" value="MACPF DOMAIN-CONTAINING PROTEIN CAD1"/>
    <property type="match status" value="1"/>
</dbReference>
<dbReference type="GO" id="GO:0005886">
    <property type="term" value="C:plasma membrane"/>
    <property type="evidence" value="ECO:0007669"/>
    <property type="project" value="TreeGrafter"/>
</dbReference>
<organism evidence="2 3">
    <name type="scientific">Trifolium medium</name>
    <dbReference type="NCBI Taxonomy" id="97028"/>
    <lineage>
        <taxon>Eukaryota</taxon>
        <taxon>Viridiplantae</taxon>
        <taxon>Streptophyta</taxon>
        <taxon>Embryophyta</taxon>
        <taxon>Tracheophyta</taxon>
        <taxon>Spermatophyta</taxon>
        <taxon>Magnoliopsida</taxon>
        <taxon>eudicotyledons</taxon>
        <taxon>Gunneridae</taxon>
        <taxon>Pentapetalae</taxon>
        <taxon>rosids</taxon>
        <taxon>fabids</taxon>
        <taxon>Fabales</taxon>
        <taxon>Fabaceae</taxon>
        <taxon>Papilionoideae</taxon>
        <taxon>50 kb inversion clade</taxon>
        <taxon>NPAAA clade</taxon>
        <taxon>Hologalegina</taxon>
        <taxon>IRL clade</taxon>
        <taxon>Trifolieae</taxon>
        <taxon>Trifolium</taxon>
    </lineage>
</organism>
<proteinExistence type="predicted"/>
<sequence>MKNRAVVLSFLEGFQFQMFQTLSDGSEENLLESIQMFSPWNSNNAIASKCVHGYSPMRCLKFELVENKFTQRGGELAHTADRTTLNEKTYGLHFQGTKELASIKRLAYDGWFIKRYTIELERRRYELHDHVKEAVPSTWDPEAVARFIERFGTHVIVGVSMGGKDVLYVRQDTSDLHDPASIKKLLTETASMKFRDSANTHVSASQDLRNK</sequence>
<evidence type="ECO:0000259" key="1">
    <source>
        <dbReference type="Pfam" id="PF01823"/>
    </source>
</evidence>
<dbReference type="Pfam" id="PF01823">
    <property type="entry name" value="MACPF"/>
    <property type="match status" value="1"/>
</dbReference>
<dbReference type="GO" id="GO:2000031">
    <property type="term" value="P:regulation of salicylic acid mediated signaling pathway"/>
    <property type="evidence" value="ECO:0007669"/>
    <property type="project" value="InterPro"/>
</dbReference>
<dbReference type="InterPro" id="IPR044663">
    <property type="entry name" value="CAD1/NSL1-like"/>
</dbReference>
<evidence type="ECO:0000313" key="2">
    <source>
        <dbReference type="EMBL" id="MCH84284.1"/>
    </source>
</evidence>
<protein>
    <submittedName>
        <fullName evidence="2">MACPF domain-containing protein</fullName>
    </submittedName>
</protein>
<accession>A0A392MDC9</accession>
<dbReference type="AlphaFoldDB" id="A0A392MDC9"/>